<feature type="transmembrane region" description="Helical" evidence="1">
    <location>
        <begin position="6"/>
        <end position="24"/>
    </location>
</feature>
<evidence type="ECO:0000256" key="1">
    <source>
        <dbReference type="SAM" id="Phobius"/>
    </source>
</evidence>
<keyword evidence="1" id="KW-0812">Transmembrane</keyword>
<keyword evidence="1" id="KW-1133">Transmembrane helix</keyword>
<gene>
    <name evidence="2" type="ORF">TSPGSL018_21484</name>
</gene>
<dbReference type="EMBL" id="GBEZ01023814">
    <property type="protein sequence ID" value="JAC63103.1"/>
    <property type="molecule type" value="Transcribed_RNA"/>
</dbReference>
<protein>
    <submittedName>
        <fullName evidence="2">Uncharacterized protein</fullName>
    </submittedName>
</protein>
<dbReference type="AlphaFoldDB" id="A0A061QTU6"/>
<keyword evidence="1" id="KW-0472">Membrane</keyword>
<organism evidence="2">
    <name type="scientific">Tetraselmis sp. GSL018</name>
    <dbReference type="NCBI Taxonomy" id="582737"/>
    <lineage>
        <taxon>Eukaryota</taxon>
        <taxon>Viridiplantae</taxon>
        <taxon>Chlorophyta</taxon>
        <taxon>core chlorophytes</taxon>
        <taxon>Chlorodendrophyceae</taxon>
        <taxon>Chlorodendrales</taxon>
        <taxon>Chlorodendraceae</taxon>
        <taxon>Tetraselmis</taxon>
    </lineage>
</organism>
<feature type="non-terminal residue" evidence="2">
    <location>
        <position position="1"/>
    </location>
</feature>
<evidence type="ECO:0000313" key="2">
    <source>
        <dbReference type="EMBL" id="JAC63103.1"/>
    </source>
</evidence>
<proteinExistence type="predicted"/>
<feature type="non-terminal residue" evidence="2">
    <location>
        <position position="72"/>
    </location>
</feature>
<accession>A0A061QTU6</accession>
<sequence>DIWNRWKIIFPLICVMLVFQENFVKSLLFRLMPWKMEHALTLTFFYKILLQTKWLYFNKYCLKIYSWFYRST</sequence>
<reference evidence="2" key="1">
    <citation type="submission" date="2014-05" db="EMBL/GenBank/DDBJ databases">
        <title>The transcriptome of the halophilic microalga Tetraselmis sp. GSL018 isolated from the Great Salt Lake, Utah.</title>
        <authorList>
            <person name="Jinkerson R.E."/>
            <person name="D'Adamo S."/>
            <person name="Posewitz M.C."/>
        </authorList>
    </citation>
    <scope>NUCLEOTIDE SEQUENCE</scope>
    <source>
        <strain evidence="2">GSL018</strain>
    </source>
</reference>
<name>A0A061QTU6_9CHLO</name>